<proteinExistence type="predicted"/>
<evidence type="ECO:0000256" key="1">
    <source>
        <dbReference type="ARBA" id="ARBA00022908"/>
    </source>
</evidence>
<dbReference type="InterPro" id="IPR011010">
    <property type="entry name" value="DNA_brk_join_enz"/>
</dbReference>
<name>A0ABV5RUW5_9ACTN</name>
<reference evidence="7 8" key="1">
    <citation type="submission" date="2024-09" db="EMBL/GenBank/DDBJ databases">
        <authorList>
            <person name="Sun Q."/>
            <person name="Mori K."/>
        </authorList>
    </citation>
    <scope>NUCLEOTIDE SEQUENCE [LARGE SCALE GENOMIC DNA]</scope>
    <source>
        <strain evidence="7 8">JCM 3143</strain>
    </source>
</reference>
<dbReference type="Pfam" id="PF02899">
    <property type="entry name" value="Phage_int_SAM_1"/>
    <property type="match status" value="1"/>
</dbReference>
<evidence type="ECO:0000256" key="3">
    <source>
        <dbReference type="ARBA" id="ARBA00023172"/>
    </source>
</evidence>
<dbReference type="PROSITE" id="PS51898">
    <property type="entry name" value="TYR_RECOMBINASE"/>
    <property type="match status" value="1"/>
</dbReference>
<dbReference type="EMBL" id="JBHMBW010000005">
    <property type="protein sequence ID" value="MFB9623221.1"/>
    <property type="molecule type" value="Genomic_DNA"/>
</dbReference>
<keyword evidence="1" id="KW-0229">DNA integration</keyword>
<keyword evidence="8" id="KW-1185">Reference proteome</keyword>
<dbReference type="Pfam" id="PF00589">
    <property type="entry name" value="Phage_integrase"/>
    <property type="match status" value="1"/>
</dbReference>
<evidence type="ECO:0000256" key="2">
    <source>
        <dbReference type="ARBA" id="ARBA00023125"/>
    </source>
</evidence>
<evidence type="ECO:0000313" key="8">
    <source>
        <dbReference type="Proteomes" id="UP001589532"/>
    </source>
</evidence>
<evidence type="ECO:0000256" key="4">
    <source>
        <dbReference type="PROSITE-ProRule" id="PRU01248"/>
    </source>
</evidence>
<dbReference type="SUPFAM" id="SSF56349">
    <property type="entry name" value="DNA breaking-rejoining enzymes"/>
    <property type="match status" value="1"/>
</dbReference>
<dbReference type="InterPro" id="IPR044068">
    <property type="entry name" value="CB"/>
</dbReference>
<sequence>MVEIIWDKFPLVAGQEQARRWLQFTANIGRAPNTITAYGRALEDHLRFCALVGADPLTIRADVIAAWIGDLHERPNPRTAKLVHLDSGTGLANATIQQYVIAARSFYEFLIEDGLRERNPVRRGQSGRRGRRPRQGLVRRVEKAPWIPNEWDWQKILQATGAEPLRNRLMLALAYDGALRREELVHLEVGDFEPAYCLIHLRAETTKSKRAREVSFGTATSRLFMAYLAERRRLVGRAAGRLLISVSRRNRGAPLGAASWSKIVSGIADRAGVPRLSTHTFRHLRLTDLARAEWTIDQIAQYAGHKDLSTTLRYIHLSGRELAAKLRRATAAIQADRERLLATLVEGR</sequence>
<dbReference type="InterPro" id="IPR010998">
    <property type="entry name" value="Integrase_recombinase_N"/>
</dbReference>
<evidence type="ECO:0000313" key="7">
    <source>
        <dbReference type="EMBL" id="MFB9623221.1"/>
    </source>
</evidence>
<evidence type="ECO:0000259" key="5">
    <source>
        <dbReference type="PROSITE" id="PS51898"/>
    </source>
</evidence>
<dbReference type="InterPro" id="IPR002104">
    <property type="entry name" value="Integrase_catalytic"/>
</dbReference>
<dbReference type="InterPro" id="IPR013762">
    <property type="entry name" value="Integrase-like_cat_sf"/>
</dbReference>
<organism evidence="7 8">
    <name type="scientific">Nonomuraea helvata</name>
    <dbReference type="NCBI Taxonomy" id="37484"/>
    <lineage>
        <taxon>Bacteria</taxon>
        <taxon>Bacillati</taxon>
        <taxon>Actinomycetota</taxon>
        <taxon>Actinomycetes</taxon>
        <taxon>Streptosporangiales</taxon>
        <taxon>Streptosporangiaceae</taxon>
        <taxon>Nonomuraea</taxon>
    </lineage>
</organism>
<dbReference type="InterPro" id="IPR050090">
    <property type="entry name" value="Tyrosine_recombinase_XerCD"/>
</dbReference>
<keyword evidence="3" id="KW-0233">DNA recombination</keyword>
<feature type="domain" description="Core-binding (CB)" evidence="6">
    <location>
        <begin position="12"/>
        <end position="111"/>
    </location>
</feature>
<feature type="domain" description="Tyr recombinase" evidence="5">
    <location>
        <begin position="142"/>
        <end position="327"/>
    </location>
</feature>
<dbReference type="InterPro" id="IPR004107">
    <property type="entry name" value="Integrase_SAM-like_N"/>
</dbReference>
<dbReference type="Gene3D" id="1.10.443.10">
    <property type="entry name" value="Intergrase catalytic core"/>
    <property type="match status" value="1"/>
</dbReference>
<comment type="caution">
    <text evidence="7">The sequence shown here is derived from an EMBL/GenBank/DDBJ whole genome shotgun (WGS) entry which is preliminary data.</text>
</comment>
<dbReference type="CDD" id="cd00397">
    <property type="entry name" value="DNA_BRE_C"/>
    <property type="match status" value="1"/>
</dbReference>
<dbReference type="RefSeq" id="WP_345001141.1">
    <property type="nucleotide sequence ID" value="NZ_BAAAXV010000009.1"/>
</dbReference>
<gene>
    <name evidence="7" type="ORF">ACFFSA_09020</name>
</gene>
<accession>A0ABV5RUW5</accession>
<dbReference type="PANTHER" id="PTHR30349">
    <property type="entry name" value="PHAGE INTEGRASE-RELATED"/>
    <property type="match status" value="1"/>
</dbReference>
<evidence type="ECO:0000259" key="6">
    <source>
        <dbReference type="PROSITE" id="PS51900"/>
    </source>
</evidence>
<keyword evidence="2 4" id="KW-0238">DNA-binding</keyword>
<dbReference type="Proteomes" id="UP001589532">
    <property type="component" value="Unassembled WGS sequence"/>
</dbReference>
<dbReference type="PANTHER" id="PTHR30349:SF81">
    <property type="entry name" value="TYROSINE RECOMBINASE XERC"/>
    <property type="match status" value="1"/>
</dbReference>
<dbReference type="Gene3D" id="1.10.150.130">
    <property type="match status" value="1"/>
</dbReference>
<dbReference type="PROSITE" id="PS51900">
    <property type="entry name" value="CB"/>
    <property type="match status" value="1"/>
</dbReference>
<protein>
    <submittedName>
        <fullName evidence="7">Tyrosine-type recombinase/integrase</fullName>
    </submittedName>
</protein>